<dbReference type="GeneID" id="97257880"/>
<reference evidence="1 2" key="1">
    <citation type="submission" date="2012-06" db="EMBL/GenBank/DDBJ databases">
        <title>The complete genome of Ornithobacterium rhinotracheale DSM 15997.</title>
        <authorList>
            <consortium name="US DOE Joint Genome Institute (JGI-PGF)"/>
            <person name="Lucas S."/>
            <person name="Copeland A."/>
            <person name="Lapidus A."/>
            <person name="Goodwin L."/>
            <person name="Pitluck S."/>
            <person name="Peters L."/>
            <person name="Mikhailova N."/>
            <person name="Teshima H."/>
            <person name="Kyrpides N."/>
            <person name="Mavromatis K."/>
            <person name="Pagani I."/>
            <person name="Ivanova N."/>
            <person name="Ovchinnikova G."/>
            <person name="Zeytun A."/>
            <person name="Detter J.C."/>
            <person name="Han C."/>
            <person name="Land M."/>
            <person name="Hauser L."/>
            <person name="Markowitz V."/>
            <person name="Cheng J.-F."/>
            <person name="Hugenholtz P."/>
            <person name="Woyke T."/>
            <person name="Wu D."/>
            <person name="Lang E."/>
            <person name="Kopitz M."/>
            <person name="Brambilla E."/>
            <person name="Klenk H.-P."/>
            <person name="Eisen J.A."/>
        </authorList>
    </citation>
    <scope>NUCLEOTIDE SEQUENCE [LARGE SCALE GENOMIC DNA]</scope>
    <source>
        <strain evidence="2">ATCC 51463 / DSM 15997 / CCUG 23171 / LMG 9086</strain>
    </source>
</reference>
<organism evidence="1 2">
    <name type="scientific">Ornithobacterium rhinotracheale (strain ATCC 51463 / DSM 15997 / CCUG 23171 / CIP 104009 / LMG 9086)</name>
    <dbReference type="NCBI Taxonomy" id="867902"/>
    <lineage>
        <taxon>Bacteria</taxon>
        <taxon>Pseudomonadati</taxon>
        <taxon>Bacteroidota</taxon>
        <taxon>Flavobacteriia</taxon>
        <taxon>Flavobacteriales</taxon>
        <taxon>Weeksellaceae</taxon>
        <taxon>Ornithobacterium</taxon>
    </lineage>
</organism>
<dbReference type="STRING" id="867902.Ornrh_1215"/>
<protein>
    <submittedName>
        <fullName evidence="1">Uncharacterized protein</fullName>
    </submittedName>
</protein>
<dbReference type="HOGENOM" id="CLU_2194280_0_0_10"/>
<accession>I4A0B5</accession>
<evidence type="ECO:0000313" key="2">
    <source>
        <dbReference type="Proteomes" id="UP000006051"/>
    </source>
</evidence>
<dbReference type="EMBL" id="CP003283">
    <property type="protein sequence ID" value="AFL97399.1"/>
    <property type="molecule type" value="Genomic_DNA"/>
</dbReference>
<dbReference type="KEGG" id="orh:Ornrh_1215"/>
<dbReference type="AlphaFoldDB" id="I4A0B5"/>
<sequence>MKLIKNLKELEVGKFYKGKSNDYYKFSSFNGMAGAEAISFSLSDYGKGMEDYISLDTPWLEIIFKECGGLVEISEEEFLKAFKKFCKHRKEILKLEKNTLKIAELSLL</sequence>
<dbReference type="RefSeq" id="WP_014790964.1">
    <property type="nucleotide sequence ID" value="NC_018016.1"/>
</dbReference>
<gene>
    <name evidence="1" type="ordered locus">Ornrh_1215</name>
</gene>
<proteinExistence type="predicted"/>
<dbReference type="Proteomes" id="UP000006051">
    <property type="component" value="Chromosome"/>
</dbReference>
<evidence type="ECO:0000313" key="1">
    <source>
        <dbReference type="EMBL" id="AFL97399.1"/>
    </source>
</evidence>
<keyword evidence="2" id="KW-1185">Reference proteome</keyword>
<name>I4A0B5_ORNRL</name>